<evidence type="ECO:0000313" key="1">
    <source>
        <dbReference type="EMBL" id="CBI21461.3"/>
    </source>
</evidence>
<gene>
    <name evidence="1" type="ordered locus">VIT_07s0031g01080</name>
</gene>
<dbReference type="Proteomes" id="UP000009183">
    <property type="component" value="Chromosome 7"/>
</dbReference>
<proteinExistence type="predicted"/>
<dbReference type="PaxDb" id="29760-VIT_07s0031g01080.t01"/>
<dbReference type="InParanoid" id="D7SW12"/>
<accession>D7SW12</accession>
<dbReference type="HOGENOM" id="CLU_2517211_0_0_1"/>
<protein>
    <submittedName>
        <fullName evidence="1">Uncharacterized protein</fullName>
    </submittedName>
</protein>
<dbReference type="AlphaFoldDB" id="D7SW12"/>
<name>D7SW12_VITVI</name>
<evidence type="ECO:0000313" key="2">
    <source>
        <dbReference type="Proteomes" id="UP000009183"/>
    </source>
</evidence>
<dbReference type="EMBL" id="FN595233">
    <property type="protein sequence ID" value="CBI21461.3"/>
    <property type="molecule type" value="Genomic_DNA"/>
</dbReference>
<sequence length="85" mass="9870">MIVYEVRLDVFFKKYAQVYDSSMFGVDLRSKLEVMCTCFLLVRKGSCSCCYFFLSFSLSSFFEDTCFNFNPFFSGIEAFGSNLML</sequence>
<organism evidence="1 2">
    <name type="scientific">Vitis vinifera</name>
    <name type="common">Grape</name>
    <dbReference type="NCBI Taxonomy" id="29760"/>
    <lineage>
        <taxon>Eukaryota</taxon>
        <taxon>Viridiplantae</taxon>
        <taxon>Streptophyta</taxon>
        <taxon>Embryophyta</taxon>
        <taxon>Tracheophyta</taxon>
        <taxon>Spermatophyta</taxon>
        <taxon>Magnoliopsida</taxon>
        <taxon>eudicotyledons</taxon>
        <taxon>Gunneridae</taxon>
        <taxon>Pentapetalae</taxon>
        <taxon>rosids</taxon>
        <taxon>Vitales</taxon>
        <taxon>Vitaceae</taxon>
        <taxon>Viteae</taxon>
        <taxon>Vitis</taxon>
    </lineage>
</organism>
<keyword evidence="2" id="KW-1185">Reference proteome</keyword>
<reference evidence="2" key="1">
    <citation type="journal article" date="2007" name="Nature">
        <title>The grapevine genome sequence suggests ancestral hexaploidization in major angiosperm phyla.</title>
        <authorList>
            <consortium name="The French-Italian Public Consortium for Grapevine Genome Characterization."/>
            <person name="Jaillon O."/>
            <person name="Aury J.-M."/>
            <person name="Noel B."/>
            <person name="Policriti A."/>
            <person name="Clepet C."/>
            <person name="Casagrande A."/>
            <person name="Choisne N."/>
            <person name="Aubourg S."/>
            <person name="Vitulo N."/>
            <person name="Jubin C."/>
            <person name="Vezzi A."/>
            <person name="Legeai F."/>
            <person name="Hugueney P."/>
            <person name="Dasilva C."/>
            <person name="Horner D."/>
            <person name="Mica E."/>
            <person name="Jublot D."/>
            <person name="Poulain J."/>
            <person name="Bruyere C."/>
            <person name="Billault A."/>
            <person name="Segurens B."/>
            <person name="Gouyvenoux M."/>
            <person name="Ugarte E."/>
            <person name="Cattonaro F."/>
            <person name="Anthouard V."/>
            <person name="Vico V."/>
            <person name="Del Fabbro C."/>
            <person name="Alaux M."/>
            <person name="Di Gaspero G."/>
            <person name="Dumas V."/>
            <person name="Felice N."/>
            <person name="Paillard S."/>
            <person name="Juman I."/>
            <person name="Moroldo M."/>
            <person name="Scalabrin S."/>
            <person name="Canaguier A."/>
            <person name="Le Clainche I."/>
            <person name="Malacrida G."/>
            <person name="Durand E."/>
            <person name="Pesole G."/>
            <person name="Laucou V."/>
            <person name="Chatelet P."/>
            <person name="Merdinoglu D."/>
            <person name="Delledonne M."/>
            <person name="Pezzotti M."/>
            <person name="Lecharny A."/>
            <person name="Scarpelli C."/>
            <person name="Artiguenave F."/>
            <person name="Pe M.E."/>
            <person name="Valle G."/>
            <person name="Morgante M."/>
            <person name="Caboche M."/>
            <person name="Adam-Blondon A.-F."/>
            <person name="Weissenbach J."/>
            <person name="Quetier F."/>
            <person name="Wincker P."/>
        </authorList>
    </citation>
    <scope>NUCLEOTIDE SEQUENCE [LARGE SCALE GENOMIC DNA]</scope>
    <source>
        <strain evidence="2">cv. Pinot noir / PN40024</strain>
    </source>
</reference>